<gene>
    <name evidence="8" type="ORF">EDS130_LOCUS3157</name>
</gene>
<dbReference type="SUPFAM" id="SSF57845">
    <property type="entry name" value="B-box zinc-binding domain"/>
    <property type="match status" value="1"/>
</dbReference>
<keyword evidence="2 4" id="KW-0863">Zinc-finger</keyword>
<organism evidence="8 9">
    <name type="scientific">Adineta ricciae</name>
    <name type="common">Rotifer</name>
    <dbReference type="NCBI Taxonomy" id="249248"/>
    <lineage>
        <taxon>Eukaryota</taxon>
        <taxon>Metazoa</taxon>
        <taxon>Spiralia</taxon>
        <taxon>Gnathifera</taxon>
        <taxon>Rotifera</taxon>
        <taxon>Eurotatoria</taxon>
        <taxon>Bdelloidea</taxon>
        <taxon>Adinetida</taxon>
        <taxon>Adinetidae</taxon>
        <taxon>Adineta</taxon>
    </lineage>
</organism>
<evidence type="ECO:0000256" key="3">
    <source>
        <dbReference type="ARBA" id="ARBA00022833"/>
    </source>
</evidence>
<feature type="coiled-coil region" evidence="5">
    <location>
        <begin position="182"/>
        <end position="242"/>
    </location>
</feature>
<evidence type="ECO:0000313" key="8">
    <source>
        <dbReference type="EMBL" id="CAF0768242.1"/>
    </source>
</evidence>
<dbReference type="AlphaFoldDB" id="A0A813QK50"/>
<dbReference type="PANTHER" id="PTHR25462:SF296">
    <property type="entry name" value="MEIOTIC P26, ISOFORM F"/>
    <property type="match status" value="1"/>
</dbReference>
<evidence type="ECO:0000256" key="5">
    <source>
        <dbReference type="SAM" id="Coils"/>
    </source>
</evidence>
<evidence type="ECO:0000259" key="6">
    <source>
        <dbReference type="PROSITE" id="PS50089"/>
    </source>
</evidence>
<dbReference type="InterPro" id="IPR000315">
    <property type="entry name" value="Znf_B-box"/>
</dbReference>
<comment type="caution">
    <text evidence="8">The sequence shown here is derived from an EMBL/GenBank/DDBJ whole genome shotgun (WGS) entry which is preliminary data.</text>
</comment>
<dbReference type="PANTHER" id="PTHR25462">
    <property type="entry name" value="BONUS, ISOFORM C-RELATED"/>
    <property type="match status" value="1"/>
</dbReference>
<reference evidence="8" key="1">
    <citation type="submission" date="2021-02" db="EMBL/GenBank/DDBJ databases">
        <authorList>
            <person name="Nowell W R."/>
        </authorList>
    </citation>
    <scope>NUCLEOTIDE SEQUENCE</scope>
</reference>
<evidence type="ECO:0000256" key="2">
    <source>
        <dbReference type="ARBA" id="ARBA00022771"/>
    </source>
</evidence>
<dbReference type="Gene3D" id="3.30.40.10">
    <property type="entry name" value="Zinc/RING finger domain, C3HC4 (zinc finger)"/>
    <property type="match status" value="1"/>
</dbReference>
<dbReference type="GO" id="GO:0008270">
    <property type="term" value="F:zinc ion binding"/>
    <property type="evidence" value="ECO:0007669"/>
    <property type="project" value="UniProtKB-KW"/>
</dbReference>
<feature type="domain" description="B box-type" evidence="7">
    <location>
        <begin position="137"/>
        <end position="178"/>
    </location>
</feature>
<dbReference type="PROSITE" id="PS50089">
    <property type="entry name" value="ZF_RING_2"/>
    <property type="match status" value="1"/>
</dbReference>
<dbReference type="InterPro" id="IPR013083">
    <property type="entry name" value="Znf_RING/FYVE/PHD"/>
</dbReference>
<sequence length="401" mass="46978">MAAENQDTIEDSIICYICHRVYDDPRILPCSHTYCRKCLEETALANKDQFECPLHEGFTVSKNTIESLPINRIIRHLINIYGSRQSPIECSNCHSAVSEYRCDKCENETFCSKCYQTVHKPPVMQKHQQMSANETALKVNFCTSHRDEKVKYWCLTCSQLLCTDCILLEHKAHQYNLIPKMVQELELKITNNLNNIQMLVDEKLNQAIECINEYGNIADSYRKRIQDTMSCLRQAIDEHEQDLLNQILIVENEQKNQMEEYKLRWKYEPENVQMHKAMLDMLLLTKNYAILLNGSQEFEDYVTRTNDVLKQTSIPIASYYELIELDQLEAIKKYIFHCGRYVKTNNCLLVRSALKQHSTQEHSSDSTVPDIHVALVELTSNEYPNVMYLPKQQRQKRLCRK</sequence>
<dbReference type="InterPro" id="IPR027370">
    <property type="entry name" value="Znf-RING_euk"/>
</dbReference>
<keyword evidence="5" id="KW-0175">Coiled coil</keyword>
<dbReference type="InterPro" id="IPR001841">
    <property type="entry name" value="Znf_RING"/>
</dbReference>
<dbReference type="SUPFAM" id="SSF57850">
    <property type="entry name" value="RING/U-box"/>
    <property type="match status" value="1"/>
</dbReference>
<evidence type="ECO:0000313" key="9">
    <source>
        <dbReference type="Proteomes" id="UP000663852"/>
    </source>
</evidence>
<name>A0A813QK50_ADIRI</name>
<dbReference type="SMART" id="SM00184">
    <property type="entry name" value="RING"/>
    <property type="match status" value="2"/>
</dbReference>
<evidence type="ECO:0000256" key="1">
    <source>
        <dbReference type="ARBA" id="ARBA00022723"/>
    </source>
</evidence>
<evidence type="ECO:0000259" key="7">
    <source>
        <dbReference type="PROSITE" id="PS50119"/>
    </source>
</evidence>
<dbReference type="OrthoDB" id="342730at2759"/>
<dbReference type="Gene3D" id="3.30.160.60">
    <property type="entry name" value="Classic Zinc Finger"/>
    <property type="match status" value="1"/>
</dbReference>
<dbReference type="InterPro" id="IPR047153">
    <property type="entry name" value="TRIM45/56/19-like"/>
</dbReference>
<dbReference type="PROSITE" id="PS50119">
    <property type="entry name" value="ZF_BBOX"/>
    <property type="match status" value="1"/>
</dbReference>
<dbReference type="CDD" id="cd19757">
    <property type="entry name" value="Bbox1"/>
    <property type="match status" value="1"/>
</dbReference>
<dbReference type="Pfam" id="PF00643">
    <property type="entry name" value="zf-B_box"/>
    <property type="match status" value="1"/>
</dbReference>
<accession>A0A813QK50</accession>
<keyword evidence="3" id="KW-0862">Zinc</keyword>
<dbReference type="Pfam" id="PF13445">
    <property type="entry name" value="zf-RING_UBOX"/>
    <property type="match status" value="1"/>
</dbReference>
<keyword evidence="1" id="KW-0479">Metal-binding</keyword>
<dbReference type="Proteomes" id="UP000663852">
    <property type="component" value="Unassembled WGS sequence"/>
</dbReference>
<dbReference type="PROSITE" id="PS00518">
    <property type="entry name" value="ZF_RING_1"/>
    <property type="match status" value="1"/>
</dbReference>
<proteinExistence type="predicted"/>
<dbReference type="SMART" id="SM00336">
    <property type="entry name" value="BBOX"/>
    <property type="match status" value="1"/>
</dbReference>
<feature type="domain" description="RING-type" evidence="6">
    <location>
        <begin position="15"/>
        <end position="56"/>
    </location>
</feature>
<dbReference type="InterPro" id="IPR017907">
    <property type="entry name" value="Znf_RING_CS"/>
</dbReference>
<evidence type="ECO:0000256" key="4">
    <source>
        <dbReference type="PROSITE-ProRule" id="PRU00024"/>
    </source>
</evidence>
<dbReference type="EMBL" id="CAJNOJ010000008">
    <property type="protein sequence ID" value="CAF0768242.1"/>
    <property type="molecule type" value="Genomic_DNA"/>
</dbReference>
<protein>
    <submittedName>
        <fullName evidence="8">Uncharacterized protein</fullName>
    </submittedName>
</protein>